<proteinExistence type="predicted"/>
<name>A0ACD3A8Q1_9AGAR</name>
<keyword evidence="2" id="KW-1185">Reference proteome</keyword>
<protein>
    <submittedName>
        <fullName evidence="1">Uncharacterized protein</fullName>
    </submittedName>
</protein>
<dbReference type="EMBL" id="ML208685">
    <property type="protein sequence ID" value="TFK61192.1"/>
    <property type="molecule type" value="Genomic_DNA"/>
</dbReference>
<accession>A0ACD3A8Q1</accession>
<organism evidence="1 2">
    <name type="scientific">Pluteus cervinus</name>
    <dbReference type="NCBI Taxonomy" id="181527"/>
    <lineage>
        <taxon>Eukaryota</taxon>
        <taxon>Fungi</taxon>
        <taxon>Dikarya</taxon>
        <taxon>Basidiomycota</taxon>
        <taxon>Agaricomycotina</taxon>
        <taxon>Agaricomycetes</taxon>
        <taxon>Agaricomycetidae</taxon>
        <taxon>Agaricales</taxon>
        <taxon>Pluteineae</taxon>
        <taxon>Pluteaceae</taxon>
        <taxon>Pluteus</taxon>
    </lineage>
</organism>
<sequence>MVSCWELQRISLRLAKVFQTPDFPFGGVNMILAGDFAQLPPPYLGGALYNKDIGVKATTANGQKGASGKALWHQFTTVVILRKNMRQVDNSPINVKFRTALANLRYKACTQQDIDILSTRCHDNSKKGPNVTDAMFRNVSIITSLNICKDLINTLGTARFASETNQRLHTFYSNDTINLGKKPTKNKMYNGCLTDEIQDMLWNMEPSFNDGKLPGKLDLCVGLPVMIRYNFATELCITKGQEAEVYSWTYKLGNKGQKVLDTLFVTLVNPPQNVQFASLPLNVVPVPSRCSTIDCTLKNDAHISISRTQVDVMPNFAMTDYASQGKTRDYNVVHLKNCRNHQAVYTALSRGTCIERTLIVDKLYAHKITGGCTGELRQ</sequence>
<gene>
    <name evidence="1" type="ORF">BDN72DRAFT_778537</name>
</gene>
<evidence type="ECO:0000313" key="2">
    <source>
        <dbReference type="Proteomes" id="UP000308600"/>
    </source>
</evidence>
<feature type="non-terminal residue" evidence="1">
    <location>
        <position position="378"/>
    </location>
</feature>
<dbReference type="Proteomes" id="UP000308600">
    <property type="component" value="Unassembled WGS sequence"/>
</dbReference>
<reference evidence="1 2" key="1">
    <citation type="journal article" date="2019" name="Nat. Ecol. Evol.">
        <title>Megaphylogeny resolves global patterns of mushroom evolution.</title>
        <authorList>
            <person name="Varga T."/>
            <person name="Krizsan K."/>
            <person name="Foldi C."/>
            <person name="Dima B."/>
            <person name="Sanchez-Garcia M."/>
            <person name="Sanchez-Ramirez S."/>
            <person name="Szollosi G.J."/>
            <person name="Szarkandi J.G."/>
            <person name="Papp V."/>
            <person name="Albert L."/>
            <person name="Andreopoulos W."/>
            <person name="Angelini C."/>
            <person name="Antonin V."/>
            <person name="Barry K.W."/>
            <person name="Bougher N.L."/>
            <person name="Buchanan P."/>
            <person name="Buyck B."/>
            <person name="Bense V."/>
            <person name="Catcheside P."/>
            <person name="Chovatia M."/>
            <person name="Cooper J."/>
            <person name="Damon W."/>
            <person name="Desjardin D."/>
            <person name="Finy P."/>
            <person name="Geml J."/>
            <person name="Haridas S."/>
            <person name="Hughes K."/>
            <person name="Justo A."/>
            <person name="Karasinski D."/>
            <person name="Kautmanova I."/>
            <person name="Kiss B."/>
            <person name="Kocsube S."/>
            <person name="Kotiranta H."/>
            <person name="LaButti K.M."/>
            <person name="Lechner B.E."/>
            <person name="Liimatainen K."/>
            <person name="Lipzen A."/>
            <person name="Lukacs Z."/>
            <person name="Mihaltcheva S."/>
            <person name="Morgado L.N."/>
            <person name="Niskanen T."/>
            <person name="Noordeloos M.E."/>
            <person name="Ohm R.A."/>
            <person name="Ortiz-Santana B."/>
            <person name="Ovrebo C."/>
            <person name="Racz N."/>
            <person name="Riley R."/>
            <person name="Savchenko A."/>
            <person name="Shiryaev A."/>
            <person name="Soop K."/>
            <person name="Spirin V."/>
            <person name="Szebenyi C."/>
            <person name="Tomsovsky M."/>
            <person name="Tulloss R.E."/>
            <person name="Uehling J."/>
            <person name="Grigoriev I.V."/>
            <person name="Vagvolgyi C."/>
            <person name="Papp T."/>
            <person name="Martin F.M."/>
            <person name="Miettinen O."/>
            <person name="Hibbett D.S."/>
            <person name="Nagy L.G."/>
        </authorList>
    </citation>
    <scope>NUCLEOTIDE SEQUENCE [LARGE SCALE GENOMIC DNA]</scope>
    <source>
        <strain evidence="1 2">NL-1719</strain>
    </source>
</reference>
<evidence type="ECO:0000313" key="1">
    <source>
        <dbReference type="EMBL" id="TFK61192.1"/>
    </source>
</evidence>